<evidence type="ECO:0000256" key="2">
    <source>
        <dbReference type="ARBA" id="ARBA00022692"/>
    </source>
</evidence>
<evidence type="ECO:0000259" key="6">
    <source>
        <dbReference type="PROSITE" id="PS50262"/>
    </source>
</evidence>
<keyword evidence="7" id="KW-1185">Reference proteome</keyword>
<dbReference type="WBParaSite" id="Smp_325900.1">
    <property type="protein sequence ID" value="Smp_325900.1"/>
    <property type="gene ID" value="Smp_325900"/>
</dbReference>
<evidence type="ECO:0000256" key="1">
    <source>
        <dbReference type="ARBA" id="ARBA00004370"/>
    </source>
</evidence>
<proteinExistence type="predicted"/>
<accession>A0A5K4FA48</accession>
<protein>
    <submittedName>
        <fullName evidence="8">G_PROTEIN_RECEP_F1_2 domain-containing protein</fullName>
    </submittedName>
</protein>
<sequence length="441" mass="51467">MCYSTTTNNNNNNDSINHLQRFIQIFIGFIGILSFIGHFIAFILWTTYILGWRIIIKWKSIQRKRQLNYNFMITTPSYTLTKVTTTTTTMTPSTTTLINRNNVNSSRQTQSHTMTKVTATTTTATTPTTTINRNNVNSSKQIQSIIITTTTKETLIWPICSLRLSIQTIILSMEFINIIGCCTDLLRLIYLSITGNDLRLLYGEWQCRLLIFISFISCDISEWHFVYLCIERCYIILYSRKYSHLNDNSMKPTIFIILLIYLISSISNIFLLIPYYSIYNEPFKSKLVYIVKLSITFIIPGLIVIISTVLMIIVLIKWKLKSAKFELINNKHSNHGNHTHHTHHHTSSRITVAKLMLICAILYLFILLCLFVFGSIYDDYCCFLIAKKNCHWIDILFNLLSILYWFILTITSYVLMLGTMTVRHHIQTILLLIWYNIWNRD</sequence>
<feature type="transmembrane region" description="Helical" evidence="5">
    <location>
        <begin position="293"/>
        <end position="316"/>
    </location>
</feature>
<organism evidence="7 8">
    <name type="scientific">Schistosoma mansoni</name>
    <name type="common">Blood fluke</name>
    <dbReference type="NCBI Taxonomy" id="6183"/>
    <lineage>
        <taxon>Eukaryota</taxon>
        <taxon>Metazoa</taxon>
        <taxon>Spiralia</taxon>
        <taxon>Lophotrochozoa</taxon>
        <taxon>Platyhelminthes</taxon>
        <taxon>Trematoda</taxon>
        <taxon>Digenea</taxon>
        <taxon>Strigeidida</taxon>
        <taxon>Schistosomatoidea</taxon>
        <taxon>Schistosomatidae</taxon>
        <taxon>Schistosoma</taxon>
    </lineage>
</organism>
<feature type="transmembrane region" description="Helical" evidence="5">
    <location>
        <begin position="396"/>
        <end position="417"/>
    </location>
</feature>
<evidence type="ECO:0000256" key="5">
    <source>
        <dbReference type="SAM" id="Phobius"/>
    </source>
</evidence>
<dbReference type="InterPro" id="IPR017452">
    <property type="entry name" value="GPCR_Rhodpsn_7TM"/>
</dbReference>
<evidence type="ECO:0000256" key="4">
    <source>
        <dbReference type="ARBA" id="ARBA00023136"/>
    </source>
</evidence>
<reference evidence="7" key="1">
    <citation type="journal article" date="2012" name="PLoS Negl. Trop. Dis.">
        <title>A systematically improved high quality genome and transcriptome of the human blood fluke Schistosoma mansoni.</title>
        <authorList>
            <person name="Protasio A.V."/>
            <person name="Tsai I.J."/>
            <person name="Babbage A."/>
            <person name="Nichol S."/>
            <person name="Hunt M."/>
            <person name="Aslett M.A."/>
            <person name="De Silva N."/>
            <person name="Velarde G.S."/>
            <person name="Anderson T.J."/>
            <person name="Clark R.C."/>
            <person name="Davidson C."/>
            <person name="Dillon G.P."/>
            <person name="Holroyd N.E."/>
            <person name="LoVerde P.T."/>
            <person name="Lloyd C."/>
            <person name="McQuillan J."/>
            <person name="Oliveira G."/>
            <person name="Otto T.D."/>
            <person name="Parker-Manuel S.J."/>
            <person name="Quail M.A."/>
            <person name="Wilson R.A."/>
            <person name="Zerlotini A."/>
            <person name="Dunne D.W."/>
            <person name="Berriman M."/>
        </authorList>
    </citation>
    <scope>NUCLEOTIDE SEQUENCE [LARGE SCALE GENOMIC DNA]</scope>
    <source>
        <strain evidence="7">Puerto Rican</strain>
    </source>
</reference>
<feature type="transmembrane region" description="Helical" evidence="5">
    <location>
        <begin position="251"/>
        <end position="273"/>
    </location>
</feature>
<dbReference type="InParanoid" id="A0A5K4FA48"/>
<dbReference type="Proteomes" id="UP000008854">
    <property type="component" value="Unassembled WGS sequence"/>
</dbReference>
<keyword evidence="2 5" id="KW-0812">Transmembrane</keyword>
<feature type="transmembrane region" description="Helical" evidence="5">
    <location>
        <begin position="22"/>
        <end position="55"/>
    </location>
</feature>
<name>A0A5K4FA48_SCHMA</name>
<dbReference type="SUPFAM" id="SSF81321">
    <property type="entry name" value="Family A G protein-coupled receptor-like"/>
    <property type="match status" value="1"/>
</dbReference>
<evidence type="ECO:0000313" key="7">
    <source>
        <dbReference type="Proteomes" id="UP000008854"/>
    </source>
</evidence>
<feature type="transmembrane region" description="Helical" evidence="5">
    <location>
        <begin position="355"/>
        <end position="376"/>
    </location>
</feature>
<reference evidence="8" key="2">
    <citation type="submission" date="2019-11" db="UniProtKB">
        <authorList>
            <consortium name="WormBaseParasite"/>
        </authorList>
    </citation>
    <scope>IDENTIFICATION</scope>
    <source>
        <strain evidence="8">Puerto Rican</strain>
    </source>
</reference>
<keyword evidence="3 5" id="KW-1133">Transmembrane helix</keyword>
<feature type="domain" description="G-protein coupled receptors family 1 profile" evidence="6">
    <location>
        <begin position="142"/>
        <end position="365"/>
    </location>
</feature>
<dbReference type="PROSITE" id="PS50262">
    <property type="entry name" value="G_PROTEIN_RECEP_F1_2"/>
    <property type="match status" value="1"/>
</dbReference>
<dbReference type="GO" id="GO:0016020">
    <property type="term" value="C:membrane"/>
    <property type="evidence" value="ECO:0007669"/>
    <property type="project" value="UniProtKB-SubCell"/>
</dbReference>
<keyword evidence="4 5" id="KW-0472">Membrane</keyword>
<comment type="subcellular location">
    <subcellularLocation>
        <location evidence="1">Membrane</location>
    </subcellularLocation>
</comment>
<dbReference type="AlphaFoldDB" id="A0A5K4FA48"/>
<dbReference type="Gene3D" id="1.20.1070.10">
    <property type="entry name" value="Rhodopsin 7-helix transmembrane proteins"/>
    <property type="match status" value="1"/>
</dbReference>
<evidence type="ECO:0000313" key="8">
    <source>
        <dbReference type="WBParaSite" id="Smp_325900.1"/>
    </source>
</evidence>
<evidence type="ECO:0000256" key="3">
    <source>
        <dbReference type="ARBA" id="ARBA00022989"/>
    </source>
</evidence>